<dbReference type="EMBL" id="BQNB010019117">
    <property type="protein sequence ID" value="GJT81873.1"/>
    <property type="molecule type" value="Genomic_DNA"/>
</dbReference>
<feature type="compositionally biased region" description="Basic and acidic residues" evidence="1">
    <location>
        <begin position="83"/>
        <end position="96"/>
    </location>
</feature>
<name>A0ABQ5H1V5_9ASTR</name>
<evidence type="ECO:0000313" key="3">
    <source>
        <dbReference type="Proteomes" id="UP001151760"/>
    </source>
</evidence>
<proteinExistence type="predicted"/>
<gene>
    <name evidence="2" type="ORF">Tco_1056215</name>
</gene>
<accession>A0ABQ5H1V5</accession>
<protein>
    <submittedName>
        <fullName evidence="2">Uncharacterized protein</fullName>
    </submittedName>
</protein>
<dbReference type="Proteomes" id="UP001151760">
    <property type="component" value="Unassembled WGS sequence"/>
</dbReference>
<evidence type="ECO:0000313" key="2">
    <source>
        <dbReference type="EMBL" id="GJT81873.1"/>
    </source>
</evidence>
<comment type="caution">
    <text evidence="2">The sequence shown here is derived from an EMBL/GenBank/DDBJ whole genome shotgun (WGS) entry which is preliminary data.</text>
</comment>
<sequence>MSSTHDLSTSTYDTISFESKWKMEWLNSTSWKQTINWQISSQNFTKRSCFEFYSTTWDEGFTLGTPSNALQARTVLLKERLSLNDNVPKRDNEAKEPNLQSSHNASAEVTLALTETTDTTSTLPPPPPPLQKPTGHRDI</sequence>
<reference evidence="2" key="2">
    <citation type="submission" date="2022-01" db="EMBL/GenBank/DDBJ databases">
        <authorList>
            <person name="Yamashiro T."/>
            <person name="Shiraishi A."/>
            <person name="Satake H."/>
            <person name="Nakayama K."/>
        </authorList>
    </citation>
    <scope>NUCLEOTIDE SEQUENCE</scope>
</reference>
<feature type="compositionally biased region" description="Polar residues" evidence="1">
    <location>
        <begin position="98"/>
        <end position="107"/>
    </location>
</feature>
<feature type="compositionally biased region" description="Low complexity" evidence="1">
    <location>
        <begin position="110"/>
        <end position="122"/>
    </location>
</feature>
<reference evidence="2" key="1">
    <citation type="journal article" date="2022" name="Int. J. Mol. Sci.">
        <title>Draft Genome of Tanacetum Coccineum: Genomic Comparison of Closely Related Tanacetum-Family Plants.</title>
        <authorList>
            <person name="Yamashiro T."/>
            <person name="Shiraishi A."/>
            <person name="Nakayama K."/>
            <person name="Satake H."/>
        </authorList>
    </citation>
    <scope>NUCLEOTIDE SEQUENCE</scope>
</reference>
<evidence type="ECO:0000256" key="1">
    <source>
        <dbReference type="SAM" id="MobiDB-lite"/>
    </source>
</evidence>
<organism evidence="2 3">
    <name type="scientific">Tanacetum coccineum</name>
    <dbReference type="NCBI Taxonomy" id="301880"/>
    <lineage>
        <taxon>Eukaryota</taxon>
        <taxon>Viridiplantae</taxon>
        <taxon>Streptophyta</taxon>
        <taxon>Embryophyta</taxon>
        <taxon>Tracheophyta</taxon>
        <taxon>Spermatophyta</taxon>
        <taxon>Magnoliopsida</taxon>
        <taxon>eudicotyledons</taxon>
        <taxon>Gunneridae</taxon>
        <taxon>Pentapetalae</taxon>
        <taxon>asterids</taxon>
        <taxon>campanulids</taxon>
        <taxon>Asterales</taxon>
        <taxon>Asteraceae</taxon>
        <taxon>Asteroideae</taxon>
        <taxon>Anthemideae</taxon>
        <taxon>Anthemidinae</taxon>
        <taxon>Tanacetum</taxon>
    </lineage>
</organism>
<feature type="region of interest" description="Disordered" evidence="1">
    <location>
        <begin position="83"/>
        <end position="139"/>
    </location>
</feature>
<keyword evidence="3" id="KW-1185">Reference proteome</keyword>